<reference evidence="1" key="2">
    <citation type="submission" date="2023-06" db="EMBL/GenBank/DDBJ databases">
        <authorList>
            <consortium name="Lawrence Berkeley National Laboratory"/>
            <person name="Haridas S."/>
            <person name="Hensen N."/>
            <person name="Bonometti L."/>
            <person name="Westerberg I."/>
            <person name="Brannstrom I.O."/>
            <person name="Guillou S."/>
            <person name="Cros-Aarteil S."/>
            <person name="Calhoun S."/>
            <person name="Kuo A."/>
            <person name="Mondo S."/>
            <person name="Pangilinan J."/>
            <person name="Riley R."/>
            <person name="Labutti K."/>
            <person name="Andreopoulos B."/>
            <person name="Lipzen A."/>
            <person name="Chen C."/>
            <person name="Yanf M."/>
            <person name="Daum C."/>
            <person name="Ng V."/>
            <person name="Clum A."/>
            <person name="Steindorff A."/>
            <person name="Ohm R."/>
            <person name="Martin F."/>
            <person name="Silar P."/>
            <person name="Natvig D."/>
            <person name="Lalanne C."/>
            <person name="Gautier V."/>
            <person name="Ament-Velasquez S.L."/>
            <person name="Kruys A."/>
            <person name="Hutchinson M.I."/>
            <person name="Powell A.J."/>
            <person name="Barry K."/>
            <person name="Miller A.N."/>
            <person name="Grigoriev I.V."/>
            <person name="Debuchy R."/>
            <person name="Gladieux P."/>
            <person name="Thoren M.H."/>
            <person name="Johannesson H."/>
        </authorList>
    </citation>
    <scope>NUCLEOTIDE SEQUENCE</scope>
    <source>
        <strain evidence="1">CBS 314.62</strain>
    </source>
</reference>
<keyword evidence="2" id="KW-1185">Reference proteome</keyword>
<sequence length="193" mass="21518">MAYTVPLCVSHLHFRYRRRRRGETYVNGPFIRLISISAQPPPPPPFLRQFACHECKPGAPYTARNCQPRREQRRQPGGMAASPLCLSALLRYLGTYLGTRDTAVHYFPVGGALNSRLSSNNLSATRHGSDDLAGRIICPPHDHVRAPLMSSMPEDTKGKFSLVFHGCPLWAITPKSDPRPPNKHTVVLTLVIK</sequence>
<gene>
    <name evidence="1" type="ORF">B0T22DRAFT_238087</name>
</gene>
<protein>
    <submittedName>
        <fullName evidence="1">Uncharacterized protein</fullName>
    </submittedName>
</protein>
<accession>A0AAE0X6U1</accession>
<evidence type="ECO:0000313" key="1">
    <source>
        <dbReference type="EMBL" id="KAK3686003.1"/>
    </source>
</evidence>
<dbReference type="AlphaFoldDB" id="A0AAE0X6U1"/>
<dbReference type="EMBL" id="JAULSO010000003">
    <property type="protein sequence ID" value="KAK3686003.1"/>
    <property type="molecule type" value="Genomic_DNA"/>
</dbReference>
<evidence type="ECO:0000313" key="2">
    <source>
        <dbReference type="Proteomes" id="UP001270362"/>
    </source>
</evidence>
<proteinExistence type="predicted"/>
<dbReference type="Proteomes" id="UP001270362">
    <property type="component" value="Unassembled WGS sequence"/>
</dbReference>
<name>A0AAE0X6U1_9PEZI</name>
<organism evidence="1 2">
    <name type="scientific">Podospora appendiculata</name>
    <dbReference type="NCBI Taxonomy" id="314037"/>
    <lineage>
        <taxon>Eukaryota</taxon>
        <taxon>Fungi</taxon>
        <taxon>Dikarya</taxon>
        <taxon>Ascomycota</taxon>
        <taxon>Pezizomycotina</taxon>
        <taxon>Sordariomycetes</taxon>
        <taxon>Sordariomycetidae</taxon>
        <taxon>Sordariales</taxon>
        <taxon>Podosporaceae</taxon>
        <taxon>Podospora</taxon>
    </lineage>
</organism>
<comment type="caution">
    <text evidence="1">The sequence shown here is derived from an EMBL/GenBank/DDBJ whole genome shotgun (WGS) entry which is preliminary data.</text>
</comment>
<reference evidence="1" key="1">
    <citation type="journal article" date="2023" name="Mol. Phylogenet. Evol.">
        <title>Genome-scale phylogeny and comparative genomics of the fungal order Sordariales.</title>
        <authorList>
            <person name="Hensen N."/>
            <person name="Bonometti L."/>
            <person name="Westerberg I."/>
            <person name="Brannstrom I.O."/>
            <person name="Guillou S."/>
            <person name="Cros-Aarteil S."/>
            <person name="Calhoun S."/>
            <person name="Haridas S."/>
            <person name="Kuo A."/>
            <person name="Mondo S."/>
            <person name="Pangilinan J."/>
            <person name="Riley R."/>
            <person name="LaButti K."/>
            <person name="Andreopoulos B."/>
            <person name="Lipzen A."/>
            <person name="Chen C."/>
            <person name="Yan M."/>
            <person name="Daum C."/>
            <person name="Ng V."/>
            <person name="Clum A."/>
            <person name="Steindorff A."/>
            <person name="Ohm R.A."/>
            <person name="Martin F."/>
            <person name="Silar P."/>
            <person name="Natvig D.O."/>
            <person name="Lalanne C."/>
            <person name="Gautier V."/>
            <person name="Ament-Velasquez S.L."/>
            <person name="Kruys A."/>
            <person name="Hutchinson M.I."/>
            <person name="Powell A.J."/>
            <person name="Barry K."/>
            <person name="Miller A.N."/>
            <person name="Grigoriev I.V."/>
            <person name="Debuchy R."/>
            <person name="Gladieux P."/>
            <person name="Hiltunen Thoren M."/>
            <person name="Johannesson H."/>
        </authorList>
    </citation>
    <scope>NUCLEOTIDE SEQUENCE</scope>
    <source>
        <strain evidence="1">CBS 314.62</strain>
    </source>
</reference>